<evidence type="ECO:0000259" key="1">
    <source>
        <dbReference type="PROSITE" id="PS00028"/>
    </source>
</evidence>
<protein>
    <submittedName>
        <fullName evidence="2">ORF49</fullName>
    </submittedName>
</protein>
<feature type="domain" description="C2H2-type" evidence="1">
    <location>
        <begin position="5"/>
        <end position="26"/>
    </location>
</feature>
<dbReference type="PROSITE" id="PS00028">
    <property type="entry name" value="ZINC_FINGER_C2H2_1"/>
    <property type="match status" value="1"/>
</dbReference>
<reference evidence="2" key="1">
    <citation type="journal article" date="2024" name="Environ. Microbiol. Rep.">
        <title>Hiding in plain sight: The discovery of complete genomes of 11 hypothetical spindle-shaped viruses that putatively infect mesophilic ammonia-oxidizing archaea.</title>
        <authorList>
            <person name="Ni Y."/>
            <person name="Xu T."/>
            <person name="Yan S."/>
            <person name="Chen L."/>
            <person name="Wang Y."/>
        </authorList>
    </citation>
    <scope>NUCLEOTIDE SEQUENCE</scope>
    <source>
        <strain evidence="2">NTM1</strain>
    </source>
</reference>
<name>A0AAT9JAI3_9VIRU</name>
<dbReference type="EMBL" id="BK067788">
    <property type="protein sequence ID" value="DBA52007.1"/>
    <property type="molecule type" value="Genomic_DNA"/>
</dbReference>
<accession>A0AAT9JAI3</accession>
<organism evidence="2">
    <name type="scientific">Nitrosopumilaceae spindle-shaped virus</name>
    <dbReference type="NCBI Taxonomy" id="3065433"/>
    <lineage>
        <taxon>Viruses</taxon>
    </lineage>
</organism>
<reference evidence="2" key="2">
    <citation type="submission" date="2024-03" db="EMBL/GenBank/DDBJ databases">
        <authorList>
            <person name="Ni Y."/>
            <person name="Xu T."/>
            <person name="Yan S."/>
            <person name="Chen L."/>
            <person name="Wang Y."/>
        </authorList>
    </citation>
    <scope>NUCLEOTIDE SEQUENCE</scope>
    <source>
        <strain evidence="2">NTM1</strain>
    </source>
</reference>
<evidence type="ECO:0000313" key="2">
    <source>
        <dbReference type="EMBL" id="DBA52007.1"/>
    </source>
</evidence>
<dbReference type="InterPro" id="IPR013087">
    <property type="entry name" value="Znf_C2H2_type"/>
</dbReference>
<proteinExistence type="predicted"/>
<sequence>MTEECKECFEWFKNKKQYEAHYNRFHKAPTWNPDGTIQLNASDQIRLILKDMAGSWEKYLESFPKKKRMTLDYRDSVKLMQFELDNNLEFVVCGSEVKEYRKYESPGVALT</sequence>